<name>A0A2T0SH50_9PSEU</name>
<keyword evidence="3" id="KW-1185">Reference proteome</keyword>
<evidence type="ECO:0000313" key="2">
    <source>
        <dbReference type="EMBL" id="PRY32736.1"/>
    </source>
</evidence>
<gene>
    <name evidence="2" type="ORF">CLV43_120155</name>
</gene>
<protein>
    <submittedName>
        <fullName evidence="2">Uncharacterized protein</fullName>
    </submittedName>
</protein>
<sequence length="266" mass="29215">MDQANFRRSTLVCCDLRKYGAADDQLQRILQELLIQSLDRAGAAAGLDRTTWHRQPKGDEEFAVLPADTPEHLVVDDYVRALDAELRSVNRYRVPEAKVRMRLAIHHGVVVDGANGFPGKDAVLVSRLLNSRAAHLALEETPTADLVVVLSEHLYDTLVATGHTTLEPSAFRRVEVTEKTYSGHGWMWVPNGDVHALDLTEAPAAGRTGSVTQHATASGGSTVYMAGNDIRIPRSVQNTDVIQNFDRNDMKGSHFGPNYHQGTGKN</sequence>
<dbReference type="SUPFAM" id="SSF55073">
    <property type="entry name" value="Nucleotide cyclase"/>
    <property type="match status" value="1"/>
</dbReference>
<evidence type="ECO:0000313" key="3">
    <source>
        <dbReference type="Proteomes" id="UP000239494"/>
    </source>
</evidence>
<dbReference type="OrthoDB" id="4149396at2"/>
<accession>A0A2T0SH50</accession>
<evidence type="ECO:0000256" key="1">
    <source>
        <dbReference type="SAM" id="MobiDB-lite"/>
    </source>
</evidence>
<dbReference type="InterPro" id="IPR029787">
    <property type="entry name" value="Nucleotide_cyclase"/>
</dbReference>
<comment type="caution">
    <text evidence="2">The sequence shown here is derived from an EMBL/GenBank/DDBJ whole genome shotgun (WGS) entry which is preliminary data.</text>
</comment>
<reference evidence="2 3" key="1">
    <citation type="submission" date="2018-03" db="EMBL/GenBank/DDBJ databases">
        <title>Genomic Encyclopedia of Archaeal and Bacterial Type Strains, Phase II (KMG-II): from individual species to whole genera.</title>
        <authorList>
            <person name="Goeker M."/>
        </authorList>
    </citation>
    <scope>NUCLEOTIDE SEQUENCE [LARGE SCALE GENOMIC DNA]</scope>
    <source>
        <strain evidence="2 3">DSM 44720</strain>
    </source>
</reference>
<organism evidence="2 3">
    <name type="scientific">Umezawaea tangerina</name>
    <dbReference type="NCBI Taxonomy" id="84725"/>
    <lineage>
        <taxon>Bacteria</taxon>
        <taxon>Bacillati</taxon>
        <taxon>Actinomycetota</taxon>
        <taxon>Actinomycetes</taxon>
        <taxon>Pseudonocardiales</taxon>
        <taxon>Pseudonocardiaceae</taxon>
        <taxon>Umezawaea</taxon>
    </lineage>
</organism>
<dbReference type="Proteomes" id="UP000239494">
    <property type="component" value="Unassembled WGS sequence"/>
</dbReference>
<dbReference type="RefSeq" id="WP_106196230.1">
    <property type="nucleotide sequence ID" value="NZ_PVTF01000020.1"/>
</dbReference>
<proteinExistence type="predicted"/>
<dbReference type="EMBL" id="PVTF01000020">
    <property type="protein sequence ID" value="PRY32736.1"/>
    <property type="molecule type" value="Genomic_DNA"/>
</dbReference>
<feature type="region of interest" description="Disordered" evidence="1">
    <location>
        <begin position="246"/>
        <end position="266"/>
    </location>
</feature>
<dbReference type="AlphaFoldDB" id="A0A2T0SH50"/>